<keyword evidence="2" id="KW-1185">Reference proteome</keyword>
<comment type="caution">
    <text evidence="1">The sequence shown here is derived from an EMBL/GenBank/DDBJ whole genome shotgun (WGS) entry which is preliminary data.</text>
</comment>
<evidence type="ECO:0000313" key="2">
    <source>
        <dbReference type="Proteomes" id="UP000574067"/>
    </source>
</evidence>
<dbReference type="RefSeq" id="WP_169162731.1">
    <property type="nucleotide sequence ID" value="NZ_JABBFW010000023.1"/>
</dbReference>
<evidence type="ECO:0000313" key="1">
    <source>
        <dbReference type="EMBL" id="NML17828.1"/>
    </source>
</evidence>
<sequence length="70" mass="8032">MSNSDLEQTGYELHFEPLSDPRHDCAFPCDASGQVDMDRLGDSALHRYLYARAVIGKVFRYPSVRSRARR</sequence>
<reference evidence="1 2" key="1">
    <citation type="submission" date="2020-04" db="EMBL/GenBank/DDBJ databases">
        <title>Azohydromonas sp. isolated from soil.</title>
        <authorList>
            <person name="Dahal R.H."/>
        </authorList>
    </citation>
    <scope>NUCLEOTIDE SEQUENCE [LARGE SCALE GENOMIC DNA]</scope>
    <source>
        <strain evidence="1 2">G-1-1-14</strain>
    </source>
</reference>
<name>A0A848FEJ1_9BURK</name>
<organism evidence="1 2">
    <name type="scientific">Azohydromonas caseinilytica</name>
    <dbReference type="NCBI Taxonomy" id="2728836"/>
    <lineage>
        <taxon>Bacteria</taxon>
        <taxon>Pseudomonadati</taxon>
        <taxon>Pseudomonadota</taxon>
        <taxon>Betaproteobacteria</taxon>
        <taxon>Burkholderiales</taxon>
        <taxon>Sphaerotilaceae</taxon>
        <taxon>Azohydromonas</taxon>
    </lineage>
</organism>
<protein>
    <submittedName>
        <fullName evidence="1">Uncharacterized protein</fullName>
    </submittedName>
</protein>
<dbReference type="EMBL" id="JABBFW010000023">
    <property type="protein sequence ID" value="NML17828.1"/>
    <property type="molecule type" value="Genomic_DNA"/>
</dbReference>
<accession>A0A848FEJ1</accession>
<dbReference type="AlphaFoldDB" id="A0A848FEJ1"/>
<dbReference type="Proteomes" id="UP000574067">
    <property type="component" value="Unassembled WGS sequence"/>
</dbReference>
<proteinExistence type="predicted"/>
<gene>
    <name evidence="1" type="ORF">HHL10_22915</name>
</gene>